<dbReference type="PANTHER" id="PTHR33096:SF1">
    <property type="entry name" value="CXC1-LIKE CYSTEINE CLUSTER ASSOCIATED WITH KDZ TRANSPOSASES DOMAIN-CONTAINING PROTEIN"/>
    <property type="match status" value="1"/>
</dbReference>
<evidence type="ECO:0000313" key="1">
    <source>
        <dbReference type="EMBL" id="KAF9509564.1"/>
    </source>
</evidence>
<dbReference type="AlphaFoldDB" id="A0A9P6AQ42"/>
<dbReference type="Pfam" id="PF18758">
    <property type="entry name" value="KDZ"/>
    <property type="match status" value="1"/>
</dbReference>
<organism evidence="1 2">
    <name type="scientific">Hydnum rufescens UP504</name>
    <dbReference type="NCBI Taxonomy" id="1448309"/>
    <lineage>
        <taxon>Eukaryota</taxon>
        <taxon>Fungi</taxon>
        <taxon>Dikarya</taxon>
        <taxon>Basidiomycota</taxon>
        <taxon>Agaricomycotina</taxon>
        <taxon>Agaricomycetes</taxon>
        <taxon>Cantharellales</taxon>
        <taxon>Hydnaceae</taxon>
        <taxon>Hydnum</taxon>
    </lineage>
</organism>
<reference evidence="1" key="1">
    <citation type="journal article" date="2020" name="Nat. Commun.">
        <title>Large-scale genome sequencing of mycorrhizal fungi provides insights into the early evolution of symbiotic traits.</title>
        <authorList>
            <person name="Miyauchi S."/>
            <person name="Kiss E."/>
            <person name="Kuo A."/>
            <person name="Drula E."/>
            <person name="Kohler A."/>
            <person name="Sanchez-Garcia M."/>
            <person name="Morin E."/>
            <person name="Andreopoulos B."/>
            <person name="Barry K.W."/>
            <person name="Bonito G."/>
            <person name="Buee M."/>
            <person name="Carver A."/>
            <person name="Chen C."/>
            <person name="Cichocki N."/>
            <person name="Clum A."/>
            <person name="Culley D."/>
            <person name="Crous P.W."/>
            <person name="Fauchery L."/>
            <person name="Girlanda M."/>
            <person name="Hayes R.D."/>
            <person name="Keri Z."/>
            <person name="LaButti K."/>
            <person name="Lipzen A."/>
            <person name="Lombard V."/>
            <person name="Magnuson J."/>
            <person name="Maillard F."/>
            <person name="Murat C."/>
            <person name="Nolan M."/>
            <person name="Ohm R.A."/>
            <person name="Pangilinan J."/>
            <person name="Pereira M.F."/>
            <person name="Perotto S."/>
            <person name="Peter M."/>
            <person name="Pfister S."/>
            <person name="Riley R."/>
            <person name="Sitrit Y."/>
            <person name="Stielow J.B."/>
            <person name="Szollosi G."/>
            <person name="Zifcakova L."/>
            <person name="Stursova M."/>
            <person name="Spatafora J.W."/>
            <person name="Tedersoo L."/>
            <person name="Vaario L.M."/>
            <person name="Yamada A."/>
            <person name="Yan M."/>
            <person name="Wang P."/>
            <person name="Xu J."/>
            <person name="Bruns T."/>
            <person name="Baldrian P."/>
            <person name="Vilgalys R."/>
            <person name="Dunand C."/>
            <person name="Henrissat B."/>
            <person name="Grigoriev I.V."/>
            <person name="Hibbett D."/>
            <person name="Nagy L.G."/>
            <person name="Martin F.M."/>
        </authorList>
    </citation>
    <scope>NUCLEOTIDE SEQUENCE</scope>
    <source>
        <strain evidence="1">UP504</strain>
    </source>
</reference>
<gene>
    <name evidence="1" type="ORF">BS47DRAFT_1301313</name>
</gene>
<evidence type="ECO:0000313" key="2">
    <source>
        <dbReference type="Proteomes" id="UP000886523"/>
    </source>
</evidence>
<dbReference type="InterPro" id="IPR040521">
    <property type="entry name" value="KDZ"/>
</dbReference>
<dbReference type="OrthoDB" id="3364670at2759"/>
<dbReference type="Proteomes" id="UP000886523">
    <property type="component" value="Unassembled WGS sequence"/>
</dbReference>
<accession>A0A9P6AQ42</accession>
<keyword evidence="2" id="KW-1185">Reference proteome</keyword>
<sequence length="206" mass="23683">MQMPGEAQYYALALLDELFKGLPPCAMVGVLYDVNTSVENTSHNLLIQWGFLPEWSKQMIFRISVFHAFSHQWSCQLTFNPHLCDGFGLADGEGGECFWHSICNLIPGLHVSWACLCGHYIMQPLRPDTIPFYKFNQCLFVLNTDIQAKDVKSLANLGNWLLNNWTRVTRHLTGANAVLYKCPVDRIMLKSQWKLQRKQQHLPHPH</sequence>
<proteinExistence type="predicted"/>
<comment type="caution">
    <text evidence="1">The sequence shown here is derived from an EMBL/GenBank/DDBJ whole genome shotgun (WGS) entry which is preliminary data.</text>
</comment>
<name>A0A9P6AQ42_9AGAM</name>
<dbReference type="PANTHER" id="PTHR33096">
    <property type="entry name" value="CXC2 DOMAIN-CONTAINING PROTEIN"/>
    <property type="match status" value="1"/>
</dbReference>
<dbReference type="EMBL" id="MU129033">
    <property type="protein sequence ID" value="KAF9509564.1"/>
    <property type="molecule type" value="Genomic_DNA"/>
</dbReference>
<protein>
    <submittedName>
        <fullName evidence="1">Uncharacterized protein</fullName>
    </submittedName>
</protein>